<protein>
    <submittedName>
        <fullName evidence="1">Uncharacterized protein</fullName>
    </submittedName>
</protein>
<keyword evidence="2" id="KW-1185">Reference proteome</keyword>
<sequence>MLAGAAPSTATERGEPPDAVWRYECIYPDYHPKSGNVEDHMSQCEAKNGAQTGWGDIKQPFEVYSKHQGITYWCNSPNANGAYGRISNGILFAYACKKV</sequence>
<evidence type="ECO:0000313" key="1">
    <source>
        <dbReference type="EMBL" id="OPC76539.1"/>
    </source>
</evidence>
<dbReference type="EMBL" id="MWQN01000006">
    <property type="protein sequence ID" value="OPC76539.1"/>
    <property type="molecule type" value="Genomic_DNA"/>
</dbReference>
<evidence type="ECO:0000313" key="2">
    <source>
        <dbReference type="Proteomes" id="UP000190037"/>
    </source>
</evidence>
<organism evidence="1 2">
    <name type="scientific">Embleya scabrispora</name>
    <dbReference type="NCBI Taxonomy" id="159449"/>
    <lineage>
        <taxon>Bacteria</taxon>
        <taxon>Bacillati</taxon>
        <taxon>Actinomycetota</taxon>
        <taxon>Actinomycetes</taxon>
        <taxon>Kitasatosporales</taxon>
        <taxon>Streptomycetaceae</taxon>
        <taxon>Embleya</taxon>
    </lineage>
</organism>
<name>A0A1T3NI67_9ACTN</name>
<reference evidence="1 2" key="1">
    <citation type="submission" date="2017-03" db="EMBL/GenBank/DDBJ databases">
        <title>Draft genome sequence of Streptomyces scabrisporus NF3, endophyte isolated from Amphipterygium adstringens.</title>
        <authorList>
            <person name="Vazquez M."/>
            <person name="Ceapa C.D."/>
            <person name="Rodriguez Luna D."/>
            <person name="Sanchez Esquivel S."/>
        </authorList>
    </citation>
    <scope>NUCLEOTIDE SEQUENCE [LARGE SCALE GENOMIC DNA]</scope>
    <source>
        <strain evidence="1 2">NF3</strain>
    </source>
</reference>
<dbReference type="Proteomes" id="UP000190037">
    <property type="component" value="Unassembled WGS sequence"/>
</dbReference>
<comment type="caution">
    <text evidence="1">The sequence shown here is derived from an EMBL/GenBank/DDBJ whole genome shotgun (WGS) entry which is preliminary data.</text>
</comment>
<proteinExistence type="predicted"/>
<dbReference type="AlphaFoldDB" id="A0A1T3NI67"/>
<accession>A0A1T3NI67</accession>
<gene>
    <name evidence="1" type="ORF">B4N89_46880</name>
</gene>